<dbReference type="eggNOG" id="ENOG5030GIA">
    <property type="taxonomic scope" value="Bacteria"/>
</dbReference>
<protein>
    <submittedName>
        <fullName evidence="1">Uncharacterized protein</fullName>
    </submittedName>
</protein>
<gene>
    <name evidence="1" type="ORF">Cspa_c02490</name>
</gene>
<keyword evidence="2" id="KW-1185">Reference proteome</keyword>
<dbReference type="Proteomes" id="UP000011728">
    <property type="component" value="Chromosome"/>
</dbReference>
<dbReference type="AlphaFoldDB" id="M1MR25"/>
<reference evidence="1 2" key="1">
    <citation type="submission" date="2013-02" db="EMBL/GenBank/DDBJ databases">
        <title>Genome sequence of Clostridium saccharoperbutylacetonicum N1-4(HMT).</title>
        <authorList>
            <person name="Poehlein A."/>
            <person name="Daniel R."/>
        </authorList>
    </citation>
    <scope>NUCLEOTIDE SEQUENCE [LARGE SCALE GENOMIC DNA]</scope>
    <source>
        <strain evidence="2">N1-4(HMT)</strain>
    </source>
</reference>
<evidence type="ECO:0000313" key="1">
    <source>
        <dbReference type="EMBL" id="AGF54067.1"/>
    </source>
</evidence>
<evidence type="ECO:0000313" key="2">
    <source>
        <dbReference type="Proteomes" id="UP000011728"/>
    </source>
</evidence>
<dbReference type="HOGENOM" id="CLU_1097128_0_0_9"/>
<proteinExistence type="predicted"/>
<sequence>MKIRKKIIILISVLALLVVLFEGCINNVNDKNKKDLSKVEEQKESEERPKGPEEIKDRIISFLNKKYGKEFVPISLIDKDWQNANDELWVYPKGGDRDKDAFVTYGEVEDGKYNVYDTYVCQLIRGEYEERVRKIAEEFFPQCKVEVLFTSDTFPNEFEIKTKLQDIIGAGAQVKYNPKVLIMVAPTLGSVEEFDKKVDLFEKKMAEAKLQGSPIIYYLKEVNLNLTFDDMNTNTYQKRRALYIKQDFSIENYK</sequence>
<organism evidence="1 2">
    <name type="scientific">Clostridium saccharoperbutylacetonicum N1-4(HMT)</name>
    <dbReference type="NCBI Taxonomy" id="931276"/>
    <lineage>
        <taxon>Bacteria</taxon>
        <taxon>Bacillati</taxon>
        <taxon>Bacillota</taxon>
        <taxon>Clostridia</taxon>
        <taxon>Eubacteriales</taxon>
        <taxon>Clostridiaceae</taxon>
        <taxon>Clostridium</taxon>
    </lineage>
</organism>
<accession>M1MR25</accession>
<dbReference type="EMBL" id="CP004121">
    <property type="protein sequence ID" value="AGF54067.1"/>
    <property type="molecule type" value="Genomic_DNA"/>
</dbReference>
<name>M1MR25_9CLOT</name>
<dbReference type="RefSeq" id="WP_015390393.1">
    <property type="nucleotide sequence ID" value="NC_020291.1"/>
</dbReference>
<dbReference type="OrthoDB" id="2573893at2"/>
<dbReference type="PATRIC" id="fig|931276.5.peg.224"/>
<dbReference type="KEGG" id="csr:Cspa_c02490"/>